<keyword evidence="2" id="KW-1185">Reference proteome</keyword>
<dbReference type="Proteomes" id="UP000543804">
    <property type="component" value="Unassembled WGS sequence"/>
</dbReference>
<sequence>MDNRIPSLQYVLFSEAFWKFASLAKQYHFYDEEVARMEKSVLEMDPYQRKGDVK</sequence>
<name>A0A848BCV4_9FIRM</name>
<proteinExistence type="predicted"/>
<reference evidence="1 2" key="1">
    <citation type="submission" date="2020-04" db="EMBL/GenBank/DDBJ databases">
        <authorList>
            <person name="Hitch T.C.A."/>
            <person name="Wylensek D."/>
            <person name="Clavel T."/>
        </authorList>
    </citation>
    <scope>NUCLEOTIDE SEQUENCE [LARGE SCALE GENOMIC DNA]</scope>
    <source>
        <strain evidence="1 2">PG-130-P53-12</strain>
    </source>
</reference>
<dbReference type="EMBL" id="JABAFA010000075">
    <property type="protein sequence ID" value="NMD99894.1"/>
    <property type="molecule type" value="Genomic_DNA"/>
</dbReference>
<gene>
    <name evidence="1" type="ORF">HF878_10605</name>
</gene>
<evidence type="ECO:0000313" key="2">
    <source>
        <dbReference type="Proteomes" id="UP000543804"/>
    </source>
</evidence>
<comment type="caution">
    <text evidence="1">The sequence shown here is derived from an EMBL/GenBank/DDBJ whole genome shotgun (WGS) entry which is preliminary data.</text>
</comment>
<evidence type="ECO:0000313" key="1">
    <source>
        <dbReference type="EMBL" id="NMD99894.1"/>
    </source>
</evidence>
<organism evidence="1 2">
    <name type="scientific">Selenomonas bovis</name>
    <dbReference type="NCBI Taxonomy" id="416586"/>
    <lineage>
        <taxon>Bacteria</taxon>
        <taxon>Bacillati</taxon>
        <taxon>Bacillota</taxon>
        <taxon>Negativicutes</taxon>
        <taxon>Selenomonadales</taxon>
        <taxon>Selenomonadaceae</taxon>
        <taxon>Selenomonas</taxon>
    </lineage>
</organism>
<dbReference type="RefSeq" id="WP_170078084.1">
    <property type="nucleotide sequence ID" value="NZ_JABAFA010000075.1"/>
</dbReference>
<dbReference type="AlphaFoldDB" id="A0A848BCV4"/>
<accession>A0A848BCV4</accession>
<protein>
    <submittedName>
        <fullName evidence="1">Uncharacterized protein</fullName>
    </submittedName>
</protein>